<keyword evidence="2" id="KW-1185">Reference proteome</keyword>
<name>A0ACC1THG4_9AGAR</name>
<accession>A0ACC1THG4</accession>
<comment type="caution">
    <text evidence="1">The sequence shown here is derived from an EMBL/GenBank/DDBJ whole genome shotgun (WGS) entry which is preliminary data.</text>
</comment>
<proteinExistence type="predicted"/>
<organism evidence="1 2">
    <name type="scientific">Lentinula aff. lateritia</name>
    <dbReference type="NCBI Taxonomy" id="2804960"/>
    <lineage>
        <taxon>Eukaryota</taxon>
        <taxon>Fungi</taxon>
        <taxon>Dikarya</taxon>
        <taxon>Basidiomycota</taxon>
        <taxon>Agaricomycotina</taxon>
        <taxon>Agaricomycetes</taxon>
        <taxon>Agaricomycetidae</taxon>
        <taxon>Agaricales</taxon>
        <taxon>Marasmiineae</taxon>
        <taxon>Omphalotaceae</taxon>
        <taxon>Lentinula</taxon>
    </lineage>
</organism>
<evidence type="ECO:0000313" key="2">
    <source>
        <dbReference type="Proteomes" id="UP001163835"/>
    </source>
</evidence>
<protein>
    <submittedName>
        <fullName evidence="1">Uncharacterized protein</fullName>
    </submittedName>
</protein>
<dbReference type="Proteomes" id="UP001163835">
    <property type="component" value="Unassembled WGS sequence"/>
</dbReference>
<dbReference type="EMBL" id="MU796346">
    <property type="protein sequence ID" value="KAJ3804067.1"/>
    <property type="molecule type" value="Genomic_DNA"/>
</dbReference>
<sequence length="608" mass="68046">MKSSLIYSLPTLANLGASYPTNRKPDPQEIWEIASGWLTKLGSNMPTEEFLENLFIPQFPQTGVNAYWRDILSLTWDIRTFAGISQIKKLLDKRLPLFPNETPLLIHKEYAALQWPLPDLVWIQFFFSFKIHGTGSGIGSNEWKAYTVMTALVELEGYPERIGIYRNITDRAQKHDVKQVPPLPVLIIGGGQSGLEIAARLQCLDVQYLVVEKAERLGGNWRSRYDSLQLHDPICINECSYFWKKHSHYISFPANWPIFIHAKKMANFLESYASILDLNVSLGSEVKYAAFNEDTQIWTVTVEKQKMNETCNLTARHIIFATGVMGGEAEMPIYPGMNSFQGVMLHSLQYKNAANMRGKRVVVVGAGSSGHDICADLYAGGIDVTMFQRSSTCVVSTENGLRVLLDGLYEENGPPTEIADLVNASIPNLVMVQLGRIQTEYICQLDKDILNALHTRGFQTNRGYMDAGPVLSAWHNASGYYLNVGASQLIADGKIKLKSGGNVAKIAEDKVFFDDGSHLEADVIIFATGFGEARVSMRRICGEEAYKKMKPVWGMDDEGEMQGMYKDMGIPGLWCMMGNLALCRFYSKHVALQIKAMETGIFTARYTD</sequence>
<gene>
    <name evidence="1" type="ORF">F5876DRAFT_91876</name>
</gene>
<reference evidence="1" key="1">
    <citation type="submission" date="2022-09" db="EMBL/GenBank/DDBJ databases">
        <title>A Global Phylogenomic Analysis of the Shiitake Genus Lentinula.</title>
        <authorList>
            <consortium name="DOE Joint Genome Institute"/>
            <person name="Sierra-Patev S."/>
            <person name="Min B."/>
            <person name="Naranjo-Ortiz M."/>
            <person name="Looney B."/>
            <person name="Konkel Z."/>
            <person name="Slot J.C."/>
            <person name="Sakamoto Y."/>
            <person name="Steenwyk J.L."/>
            <person name="Rokas A."/>
            <person name="Carro J."/>
            <person name="Camarero S."/>
            <person name="Ferreira P."/>
            <person name="Molpeceres G."/>
            <person name="Ruiz-Duenas F.J."/>
            <person name="Serrano A."/>
            <person name="Henrissat B."/>
            <person name="Drula E."/>
            <person name="Hughes K.W."/>
            <person name="Mata J.L."/>
            <person name="Ishikawa N.K."/>
            <person name="Vargas-Isla R."/>
            <person name="Ushijima S."/>
            <person name="Smith C.A."/>
            <person name="Ahrendt S."/>
            <person name="Andreopoulos W."/>
            <person name="He G."/>
            <person name="Labutti K."/>
            <person name="Lipzen A."/>
            <person name="Ng V."/>
            <person name="Riley R."/>
            <person name="Sandor L."/>
            <person name="Barry K."/>
            <person name="Martinez A.T."/>
            <person name="Xiao Y."/>
            <person name="Gibbons J.G."/>
            <person name="Terashima K."/>
            <person name="Grigoriev I.V."/>
            <person name="Hibbett D.S."/>
        </authorList>
    </citation>
    <scope>NUCLEOTIDE SEQUENCE</scope>
    <source>
        <strain evidence="1">TMI1499</strain>
    </source>
</reference>
<evidence type="ECO:0000313" key="1">
    <source>
        <dbReference type="EMBL" id="KAJ3804067.1"/>
    </source>
</evidence>